<evidence type="ECO:0000313" key="2">
    <source>
        <dbReference type="EMBL" id="OWZ06330.1"/>
    </source>
</evidence>
<gene>
    <name evidence="2" type="ORF">PHMEG_00021428</name>
</gene>
<keyword evidence="3" id="KW-1185">Reference proteome</keyword>
<reference evidence="3" key="1">
    <citation type="submission" date="2017-03" db="EMBL/GenBank/DDBJ databases">
        <title>Phytopthora megakarya and P. palmivora, two closely related causual agents of cacao black pod achieved similar genome size and gene model numbers by different mechanisms.</title>
        <authorList>
            <person name="Ali S."/>
            <person name="Shao J."/>
            <person name="Larry D.J."/>
            <person name="Kronmiller B."/>
            <person name="Shen D."/>
            <person name="Strem M.D."/>
            <person name="Melnick R.L."/>
            <person name="Guiltinan M.J."/>
            <person name="Tyler B.M."/>
            <person name="Meinhardt L.W."/>
            <person name="Bailey B.A."/>
        </authorList>
    </citation>
    <scope>NUCLEOTIDE SEQUENCE [LARGE SCALE GENOMIC DNA]</scope>
    <source>
        <strain evidence="3">zdho120</strain>
    </source>
</reference>
<dbReference type="AlphaFoldDB" id="A0A225VP63"/>
<dbReference type="SUPFAM" id="SSF53098">
    <property type="entry name" value="Ribonuclease H-like"/>
    <property type="match status" value="1"/>
</dbReference>
<feature type="domain" description="Integrase catalytic" evidence="1">
    <location>
        <begin position="1"/>
        <end position="70"/>
    </location>
</feature>
<protein>
    <submittedName>
        <fullName evidence="2">Pol Polyprotein</fullName>
    </submittedName>
</protein>
<dbReference type="Gene3D" id="3.30.420.10">
    <property type="entry name" value="Ribonuclease H-like superfamily/Ribonuclease H"/>
    <property type="match status" value="1"/>
</dbReference>
<name>A0A225VP63_9STRA</name>
<evidence type="ECO:0000313" key="3">
    <source>
        <dbReference type="Proteomes" id="UP000198211"/>
    </source>
</evidence>
<dbReference type="OrthoDB" id="2016337at2759"/>
<accession>A0A225VP63</accession>
<comment type="caution">
    <text evidence="2">The sequence shown here is derived from an EMBL/GenBank/DDBJ whole genome shotgun (WGS) entry which is preliminary data.</text>
</comment>
<dbReference type="EMBL" id="NBNE01004010">
    <property type="protein sequence ID" value="OWZ06330.1"/>
    <property type="molecule type" value="Genomic_DNA"/>
</dbReference>
<dbReference type="InterPro" id="IPR036397">
    <property type="entry name" value="RNaseH_sf"/>
</dbReference>
<dbReference type="InterPro" id="IPR012337">
    <property type="entry name" value="RNaseH-like_sf"/>
</dbReference>
<organism evidence="2 3">
    <name type="scientific">Phytophthora megakarya</name>
    <dbReference type="NCBI Taxonomy" id="4795"/>
    <lineage>
        <taxon>Eukaryota</taxon>
        <taxon>Sar</taxon>
        <taxon>Stramenopiles</taxon>
        <taxon>Oomycota</taxon>
        <taxon>Peronosporomycetes</taxon>
        <taxon>Peronosporales</taxon>
        <taxon>Peronosporaceae</taxon>
        <taxon>Phytophthora</taxon>
    </lineage>
</organism>
<dbReference type="InterPro" id="IPR001584">
    <property type="entry name" value="Integrase_cat-core"/>
</dbReference>
<sequence>MWLRKYPLPGRVIYDQGSEFKKEFFDLLESCGMTAVSTTTRDPQANRIIERLHPVIGDKIRTQQIVTQDD</sequence>
<dbReference type="GO" id="GO:0015074">
    <property type="term" value="P:DNA integration"/>
    <property type="evidence" value="ECO:0007669"/>
    <property type="project" value="InterPro"/>
</dbReference>
<dbReference type="GO" id="GO:0003676">
    <property type="term" value="F:nucleic acid binding"/>
    <property type="evidence" value="ECO:0007669"/>
    <property type="project" value="InterPro"/>
</dbReference>
<evidence type="ECO:0000259" key="1">
    <source>
        <dbReference type="PROSITE" id="PS50994"/>
    </source>
</evidence>
<proteinExistence type="predicted"/>
<dbReference type="PROSITE" id="PS50994">
    <property type="entry name" value="INTEGRASE"/>
    <property type="match status" value="1"/>
</dbReference>
<dbReference type="Proteomes" id="UP000198211">
    <property type="component" value="Unassembled WGS sequence"/>
</dbReference>